<keyword evidence="5" id="KW-1185">Reference proteome</keyword>
<dbReference type="InterPro" id="IPR019734">
    <property type="entry name" value="TPR_rpt"/>
</dbReference>
<dbReference type="Pfam" id="PF13424">
    <property type="entry name" value="TPR_12"/>
    <property type="match status" value="1"/>
</dbReference>
<feature type="repeat" description="TPR" evidence="1">
    <location>
        <begin position="287"/>
        <end position="320"/>
    </location>
</feature>
<sequence length="899" mass="101332">MAQCSALRSDALQLRKYPAASFSESITQAIRLQDRWAACRERQDSAFVQLVLFTGNAYFDTGNYPAAIDHYKRAIRASRNQPQLRSLLLQSYHWLGTSYLYNNQADLAEATFHTVLDNVHQWPGNSLWGGRACLNIAYLSLSNGDYQQAITYAENGQRFAQESRNPALQAQLLREKANALKALTNYKEAVPLIYEAIRLADLAKDLPGLAEYYQLLGDLESKQSQPNAAKIAYKRALVYCEKTGNDFLKALVLTNLGFLHYSQADYAEAINYNQQALLSQKNSFSRARLFNNLGACWWKIGQYNKALKTYQQGFLSMPIGFKDSLIMANPAAQTIRNALRKEVLLTLIKDKADTWLDYAKATASPQRFRHALDTYAVADQMIDFMRWEHTGQQSKLYWRQKTRGLYERAIETCYRLNDTEQAFRFLEKSRAVLLADKLNELGARQKLAPSQIEQEQRLRQAVNDQQNKLAGLSPDSASYASIRGILLSKQDSLDTFLKQLEASNPAYFRYKYDNATTTLAELQRYLKKQSGSLVTYFVGDSALYIMSVTSEKARLRKQSIQPYNQTLSQFATLLASPEAMSKMTNVNRFLTLSHSLYQQLLAPLNLPKGRVVISPDGFFVPFDALSRSGTKPEYAINDYAFSYAYSASLLMKNNDKLARMPRLKTRDFLGIAPVEFSRLGQVMLSGSEVALKPIADRFNSSTMLIRQAATRRAFLTQAPLHRVIHLFTHANADSTDQEPMLYFADSTMRLSDLGDGALPNAELVILAACKTGVGTNQRGEGVFSLARGFSALGVPSVLTTLWSVQNQATYQLTTLFYKYLDEGHPKDIALQRAKQEWLTNAEGINQLPNYWAGLIIVGDTEPLSRTNHWLWIGGVLLTGLVVFGCWLYVQKRPTKLVSA</sequence>
<dbReference type="Pfam" id="PF12770">
    <property type="entry name" value="CHAT"/>
    <property type="match status" value="1"/>
</dbReference>
<dbReference type="AlphaFoldDB" id="A0A6M0IP62"/>
<dbReference type="Proteomes" id="UP000477386">
    <property type="component" value="Unassembled WGS sequence"/>
</dbReference>
<keyword evidence="1" id="KW-0802">TPR repeat</keyword>
<protein>
    <submittedName>
        <fullName evidence="4">CHAT domain-containing protein</fullName>
    </submittedName>
</protein>
<keyword evidence="2" id="KW-0472">Membrane</keyword>
<comment type="caution">
    <text evidence="4">The sequence shown here is derived from an EMBL/GenBank/DDBJ whole genome shotgun (WGS) entry which is preliminary data.</text>
</comment>
<gene>
    <name evidence="4" type="ORF">GK091_23285</name>
</gene>
<evidence type="ECO:0000313" key="5">
    <source>
        <dbReference type="Proteomes" id="UP000477386"/>
    </source>
</evidence>
<dbReference type="InterPro" id="IPR011990">
    <property type="entry name" value="TPR-like_helical_dom_sf"/>
</dbReference>
<dbReference type="PANTHER" id="PTHR10098">
    <property type="entry name" value="RAPSYN-RELATED"/>
    <property type="match status" value="1"/>
</dbReference>
<dbReference type="EMBL" id="JAAGNZ010000002">
    <property type="protein sequence ID" value="NEU69824.1"/>
    <property type="molecule type" value="Genomic_DNA"/>
</dbReference>
<evidence type="ECO:0000259" key="3">
    <source>
        <dbReference type="Pfam" id="PF12770"/>
    </source>
</evidence>
<organism evidence="4 5">
    <name type="scientific">Spirosoma agri</name>
    <dbReference type="NCBI Taxonomy" id="1987381"/>
    <lineage>
        <taxon>Bacteria</taxon>
        <taxon>Pseudomonadati</taxon>
        <taxon>Bacteroidota</taxon>
        <taxon>Cytophagia</taxon>
        <taxon>Cytophagales</taxon>
        <taxon>Cytophagaceae</taxon>
        <taxon>Spirosoma</taxon>
    </lineage>
</organism>
<keyword evidence="2" id="KW-0812">Transmembrane</keyword>
<accession>A0A6M0IP62</accession>
<dbReference type="SMART" id="SM00028">
    <property type="entry name" value="TPR"/>
    <property type="match status" value="6"/>
</dbReference>
<evidence type="ECO:0000256" key="1">
    <source>
        <dbReference type="PROSITE-ProRule" id="PRU00339"/>
    </source>
</evidence>
<dbReference type="Pfam" id="PF13181">
    <property type="entry name" value="TPR_8"/>
    <property type="match status" value="1"/>
</dbReference>
<feature type="domain" description="CHAT" evidence="3">
    <location>
        <begin position="593"/>
        <end position="859"/>
    </location>
</feature>
<proteinExistence type="predicted"/>
<keyword evidence="2" id="KW-1133">Transmembrane helix</keyword>
<feature type="transmembrane region" description="Helical" evidence="2">
    <location>
        <begin position="869"/>
        <end position="889"/>
    </location>
</feature>
<reference evidence="4 5" key="1">
    <citation type="submission" date="2020-02" db="EMBL/GenBank/DDBJ databases">
        <title>Draft genome sequence of two Spirosoma agri KCTC 52727 and Spirosoma terrae KCTC 52035.</title>
        <authorList>
            <person name="Rojas J."/>
            <person name="Ambika Manirajan B."/>
            <person name="Ratering S."/>
            <person name="Suarez C."/>
            <person name="Schnell S."/>
        </authorList>
    </citation>
    <scope>NUCLEOTIDE SEQUENCE [LARGE SCALE GENOMIC DNA]</scope>
    <source>
        <strain evidence="4 5">KCTC 52727</strain>
    </source>
</reference>
<name>A0A6M0IP62_9BACT</name>
<dbReference type="PANTHER" id="PTHR10098:SF108">
    <property type="entry name" value="TETRATRICOPEPTIDE REPEAT PROTEIN 28"/>
    <property type="match status" value="1"/>
</dbReference>
<feature type="repeat" description="TPR" evidence="1">
    <location>
        <begin position="48"/>
        <end position="81"/>
    </location>
</feature>
<feature type="repeat" description="TPR" evidence="1">
    <location>
        <begin position="250"/>
        <end position="283"/>
    </location>
</feature>
<dbReference type="InterPro" id="IPR024983">
    <property type="entry name" value="CHAT_dom"/>
</dbReference>
<dbReference type="SUPFAM" id="SSF48452">
    <property type="entry name" value="TPR-like"/>
    <property type="match status" value="2"/>
</dbReference>
<dbReference type="Gene3D" id="1.25.40.10">
    <property type="entry name" value="Tetratricopeptide repeat domain"/>
    <property type="match status" value="3"/>
</dbReference>
<dbReference type="Pfam" id="PF13414">
    <property type="entry name" value="TPR_11"/>
    <property type="match status" value="1"/>
</dbReference>
<dbReference type="PROSITE" id="PS50005">
    <property type="entry name" value="TPR"/>
    <property type="match status" value="3"/>
</dbReference>
<evidence type="ECO:0000313" key="4">
    <source>
        <dbReference type="EMBL" id="NEU69824.1"/>
    </source>
</evidence>
<dbReference type="RefSeq" id="WP_164042526.1">
    <property type="nucleotide sequence ID" value="NZ_JAAGNZ010000002.1"/>
</dbReference>
<evidence type="ECO:0000256" key="2">
    <source>
        <dbReference type="SAM" id="Phobius"/>
    </source>
</evidence>